<name>A0AAD9JS98_9ANNE</name>
<evidence type="ECO:0000256" key="1">
    <source>
        <dbReference type="SAM" id="MobiDB-lite"/>
    </source>
</evidence>
<comment type="caution">
    <text evidence="2">The sequence shown here is derived from an EMBL/GenBank/DDBJ whole genome shotgun (WGS) entry which is preliminary data.</text>
</comment>
<protein>
    <submittedName>
        <fullName evidence="2">Uncharacterized protein</fullName>
    </submittedName>
</protein>
<reference evidence="2" key="1">
    <citation type="journal article" date="2023" name="Mol. Biol. Evol.">
        <title>Third-Generation Sequencing Reveals the Adaptive Role of the Epigenome in Three Deep-Sea Polychaetes.</title>
        <authorList>
            <person name="Perez M."/>
            <person name="Aroh O."/>
            <person name="Sun Y."/>
            <person name="Lan Y."/>
            <person name="Juniper S.K."/>
            <person name="Young C.R."/>
            <person name="Angers B."/>
            <person name="Qian P.Y."/>
        </authorList>
    </citation>
    <scope>NUCLEOTIDE SEQUENCE</scope>
    <source>
        <strain evidence="2">P08H-3</strain>
    </source>
</reference>
<dbReference type="EMBL" id="JAODUP010000174">
    <property type="protein sequence ID" value="KAK2158249.1"/>
    <property type="molecule type" value="Genomic_DNA"/>
</dbReference>
<feature type="region of interest" description="Disordered" evidence="1">
    <location>
        <begin position="121"/>
        <end position="236"/>
    </location>
</feature>
<gene>
    <name evidence="2" type="ORF">LSH36_174g06048</name>
</gene>
<evidence type="ECO:0000313" key="3">
    <source>
        <dbReference type="Proteomes" id="UP001208570"/>
    </source>
</evidence>
<proteinExistence type="predicted"/>
<organism evidence="2 3">
    <name type="scientific">Paralvinella palmiformis</name>
    <dbReference type="NCBI Taxonomy" id="53620"/>
    <lineage>
        <taxon>Eukaryota</taxon>
        <taxon>Metazoa</taxon>
        <taxon>Spiralia</taxon>
        <taxon>Lophotrochozoa</taxon>
        <taxon>Annelida</taxon>
        <taxon>Polychaeta</taxon>
        <taxon>Sedentaria</taxon>
        <taxon>Canalipalpata</taxon>
        <taxon>Terebellida</taxon>
        <taxon>Terebelliformia</taxon>
        <taxon>Alvinellidae</taxon>
        <taxon>Paralvinella</taxon>
    </lineage>
</organism>
<sequence>MSRSRLPSILFQGLANPRQIRAVMSSLSPDMQVVARVRKKFQKLEETCMERYQAREHRVISTLDFCMTALEQLQKWALFAIFPLDEQNSDKYLAFVEQRFRCVVNPLRLFLNALHREQSPTGVGPGIPLANGRKSPRSPRTSLEQSLRDSGRGSPIFGEFRLDRPREWPEKNQPTACASARDSQALSNSFNASGSSSGGSASGSSHDSGLFLTSAASDHGSNGNNVGKQRETPLRDRISSMSAQYIEEGESVRRSVAGKLEKCRRDMRIIYRWGQASLVDLNDVLDDSLSDELYFLVRGKMQRILSDLSAFEEAADQIDKNLSHYFQSQSKERPPNGLDIDNPEFVIDFPKDLLGGASSSLSRHSPRFESFDLRLDLEDVEEVGNPITPRFTATAGKDDVTDSGESTRGSTPEPPTSPRPKGLVNHPKIMKDKLQSYALPRVILKSTFLVHLSVFFFQSHSNNLVSDFELHVNLYQRPLALKYHEVFDGRALNGSDL</sequence>
<accession>A0AAD9JS98</accession>
<feature type="compositionally biased region" description="Polar residues" evidence="1">
    <location>
        <begin position="214"/>
        <end position="227"/>
    </location>
</feature>
<dbReference type="AlphaFoldDB" id="A0AAD9JS98"/>
<feature type="compositionally biased region" description="Basic and acidic residues" evidence="1">
    <location>
        <begin position="160"/>
        <end position="170"/>
    </location>
</feature>
<evidence type="ECO:0000313" key="2">
    <source>
        <dbReference type="EMBL" id="KAK2158249.1"/>
    </source>
</evidence>
<feature type="compositionally biased region" description="Polar residues" evidence="1">
    <location>
        <begin position="172"/>
        <end position="186"/>
    </location>
</feature>
<dbReference type="Proteomes" id="UP001208570">
    <property type="component" value="Unassembled WGS sequence"/>
</dbReference>
<feature type="region of interest" description="Disordered" evidence="1">
    <location>
        <begin position="386"/>
        <end position="425"/>
    </location>
</feature>
<keyword evidence="3" id="KW-1185">Reference proteome</keyword>